<dbReference type="InterPro" id="IPR050090">
    <property type="entry name" value="Tyrosine_recombinase_XerCD"/>
</dbReference>
<dbReference type="AlphaFoldDB" id="A0AA86JDQ2"/>
<dbReference type="PROSITE" id="PS51898">
    <property type="entry name" value="TYR_RECOMBINASE"/>
    <property type="match status" value="1"/>
</dbReference>
<protein>
    <submittedName>
        <fullName evidence="6">Site-specific integrase</fullName>
    </submittedName>
</protein>
<dbReference type="Pfam" id="PF14659">
    <property type="entry name" value="Phage_int_SAM_3"/>
    <property type="match status" value="1"/>
</dbReference>
<comment type="function">
    <text evidence="1">Site-specific tyrosine recombinase, which acts by catalyzing the cutting and rejoining of the recombining DNA molecules.</text>
</comment>
<accession>A0AA86JDQ2</accession>
<reference evidence="6" key="1">
    <citation type="submission" date="2021-10" db="EMBL/GenBank/DDBJ databases">
        <authorList>
            <person name="Mesa V."/>
        </authorList>
    </citation>
    <scope>NUCLEOTIDE SEQUENCE</scope>
    <source>
        <strain evidence="6">CC3_PB</strain>
    </source>
</reference>
<gene>
    <name evidence="6" type="ORF">CNEO_40415</name>
</gene>
<keyword evidence="3" id="KW-0229">DNA integration</keyword>
<keyword evidence="4" id="KW-0238">DNA-binding</keyword>
<name>A0AA86JDQ2_9CLOT</name>
<evidence type="ECO:0000256" key="1">
    <source>
        <dbReference type="ARBA" id="ARBA00003283"/>
    </source>
</evidence>
<keyword evidence="5" id="KW-0233">DNA recombination</keyword>
<evidence type="ECO:0000256" key="3">
    <source>
        <dbReference type="ARBA" id="ARBA00022908"/>
    </source>
</evidence>
<dbReference type="InterPro" id="IPR010998">
    <property type="entry name" value="Integrase_recombinase_N"/>
</dbReference>
<dbReference type="GO" id="GO:0006310">
    <property type="term" value="P:DNA recombination"/>
    <property type="evidence" value="ECO:0007669"/>
    <property type="project" value="UniProtKB-KW"/>
</dbReference>
<dbReference type="InterPro" id="IPR004107">
    <property type="entry name" value="Integrase_SAM-like_N"/>
</dbReference>
<evidence type="ECO:0000313" key="7">
    <source>
        <dbReference type="Proteomes" id="UP000789738"/>
    </source>
</evidence>
<dbReference type="PANTHER" id="PTHR30349:SF64">
    <property type="entry name" value="PROPHAGE INTEGRASE INTD-RELATED"/>
    <property type="match status" value="1"/>
</dbReference>
<evidence type="ECO:0000256" key="2">
    <source>
        <dbReference type="ARBA" id="ARBA00008857"/>
    </source>
</evidence>
<dbReference type="GO" id="GO:0015074">
    <property type="term" value="P:DNA integration"/>
    <property type="evidence" value="ECO:0007669"/>
    <property type="project" value="UniProtKB-KW"/>
</dbReference>
<comment type="caution">
    <text evidence="6">The sequence shown here is derived from an EMBL/GenBank/DDBJ whole genome shotgun (WGS) entry which is preliminary data.</text>
</comment>
<sequence length="389" mass="45460">MPKSIYKKKVIHGNTYYHFRLRHPNLRKPKDLYAKTDTELKQKIKSITYELDHNVKSNKNTFGVFFSEWLFNIKFIELKPATKARYENIYRNYVKGSMIADIKLKELTAKDIQVYYSKLIKKDKSVTLVKALHKLLCPCIKYAYNNDFIIKDFTGALILPKENENDKLNKKKPVTPFTKEEQQKFIKAIKGNKFEILYLTALYSGLREGELMALTWADINFNDKYIRVNKSLGVVTEVSEEGRGKSTMQVQTPKTKNGIRKVSIPDFLITALKQHKKNQSELRLKLANKYNNHNLVFCDEFGNYLNKDKITYPYKKILKENNISNKKFHDLRHTYATRLFELGESPKTVQELLGHSNISITLNTYTHVLQDMKESAASKLNDLYLTMRT</sequence>
<dbReference type="SUPFAM" id="SSF56349">
    <property type="entry name" value="DNA breaking-rejoining enzymes"/>
    <property type="match status" value="1"/>
</dbReference>
<evidence type="ECO:0000256" key="5">
    <source>
        <dbReference type="ARBA" id="ARBA00023172"/>
    </source>
</evidence>
<organism evidence="6 7">
    <name type="scientific">Clostridium neonatale</name>
    <dbReference type="NCBI Taxonomy" id="137838"/>
    <lineage>
        <taxon>Bacteria</taxon>
        <taxon>Bacillati</taxon>
        <taxon>Bacillota</taxon>
        <taxon>Clostridia</taxon>
        <taxon>Eubacteriales</taxon>
        <taxon>Clostridiaceae</taxon>
        <taxon>Clostridium</taxon>
    </lineage>
</organism>
<dbReference type="RefSeq" id="WP_210887489.1">
    <property type="nucleotide sequence ID" value="NZ_CAKJVE010000004.1"/>
</dbReference>
<comment type="similarity">
    <text evidence="2">Belongs to the 'phage' integrase family.</text>
</comment>
<dbReference type="InterPro" id="IPR002104">
    <property type="entry name" value="Integrase_catalytic"/>
</dbReference>
<dbReference type="CDD" id="cd01189">
    <property type="entry name" value="INT_ICEBs1_C_like"/>
    <property type="match status" value="1"/>
</dbReference>
<dbReference type="EMBL" id="CAKJVE010000004">
    <property type="protein sequence ID" value="CAG9703181.1"/>
    <property type="molecule type" value="Genomic_DNA"/>
</dbReference>
<dbReference type="Proteomes" id="UP000789738">
    <property type="component" value="Unassembled WGS sequence"/>
</dbReference>
<dbReference type="Pfam" id="PF00589">
    <property type="entry name" value="Phage_integrase"/>
    <property type="match status" value="1"/>
</dbReference>
<dbReference type="GO" id="GO:0003677">
    <property type="term" value="F:DNA binding"/>
    <property type="evidence" value="ECO:0007669"/>
    <property type="project" value="UniProtKB-KW"/>
</dbReference>
<dbReference type="InterPro" id="IPR011010">
    <property type="entry name" value="DNA_brk_join_enz"/>
</dbReference>
<dbReference type="Gene3D" id="1.10.443.10">
    <property type="entry name" value="Intergrase catalytic core"/>
    <property type="match status" value="1"/>
</dbReference>
<evidence type="ECO:0000256" key="4">
    <source>
        <dbReference type="ARBA" id="ARBA00023125"/>
    </source>
</evidence>
<dbReference type="PANTHER" id="PTHR30349">
    <property type="entry name" value="PHAGE INTEGRASE-RELATED"/>
    <property type="match status" value="1"/>
</dbReference>
<proteinExistence type="inferred from homology"/>
<dbReference type="Gene3D" id="1.10.150.130">
    <property type="match status" value="1"/>
</dbReference>
<evidence type="ECO:0000313" key="6">
    <source>
        <dbReference type="EMBL" id="CAG9703181.1"/>
    </source>
</evidence>
<dbReference type="InterPro" id="IPR013762">
    <property type="entry name" value="Integrase-like_cat_sf"/>
</dbReference>